<feature type="compositionally biased region" description="Polar residues" evidence="10">
    <location>
        <begin position="183"/>
        <end position="203"/>
    </location>
</feature>
<evidence type="ECO:0000313" key="11">
    <source>
        <dbReference type="EMBL" id="KAF0727282.1"/>
    </source>
</evidence>
<evidence type="ECO:0000313" key="12">
    <source>
        <dbReference type="Proteomes" id="UP000481153"/>
    </source>
</evidence>
<feature type="compositionally biased region" description="Acidic residues" evidence="10">
    <location>
        <begin position="321"/>
        <end position="331"/>
    </location>
</feature>
<dbReference type="GO" id="GO:0005814">
    <property type="term" value="C:centriole"/>
    <property type="evidence" value="ECO:0007669"/>
    <property type="project" value="UniProtKB-SubCell"/>
</dbReference>
<feature type="compositionally biased region" description="Basic and acidic residues" evidence="10">
    <location>
        <begin position="74"/>
        <end position="108"/>
    </location>
</feature>
<feature type="compositionally biased region" description="Basic and acidic residues" evidence="10">
    <location>
        <begin position="130"/>
        <end position="157"/>
    </location>
</feature>
<dbReference type="VEuPathDB" id="FungiDB:AeMF1_016481"/>
<evidence type="ECO:0000256" key="3">
    <source>
        <dbReference type="ARBA" id="ARBA00021406"/>
    </source>
</evidence>
<evidence type="ECO:0000256" key="9">
    <source>
        <dbReference type="SAM" id="Coils"/>
    </source>
</evidence>
<keyword evidence="7 9" id="KW-0175">Coiled coil</keyword>
<feature type="compositionally biased region" description="Pro residues" evidence="10">
    <location>
        <begin position="355"/>
        <end position="368"/>
    </location>
</feature>
<feature type="region of interest" description="Disordered" evidence="10">
    <location>
        <begin position="282"/>
        <end position="394"/>
    </location>
</feature>
<feature type="compositionally biased region" description="Basic residues" evidence="10">
    <location>
        <begin position="25"/>
        <end position="38"/>
    </location>
</feature>
<organism evidence="11 12">
    <name type="scientific">Aphanomyces euteiches</name>
    <dbReference type="NCBI Taxonomy" id="100861"/>
    <lineage>
        <taxon>Eukaryota</taxon>
        <taxon>Sar</taxon>
        <taxon>Stramenopiles</taxon>
        <taxon>Oomycota</taxon>
        <taxon>Saprolegniomycetes</taxon>
        <taxon>Saprolegniales</taxon>
        <taxon>Verrucalvaceae</taxon>
        <taxon>Aphanomyces</taxon>
    </lineage>
</organism>
<dbReference type="InterPro" id="IPR038774">
    <property type="entry name" value="CEP162-like"/>
</dbReference>
<proteinExistence type="inferred from homology"/>
<dbReference type="Proteomes" id="UP000481153">
    <property type="component" value="Unassembled WGS sequence"/>
</dbReference>
<keyword evidence="5" id="KW-0493">Microtubule</keyword>
<evidence type="ECO:0000256" key="5">
    <source>
        <dbReference type="ARBA" id="ARBA00022701"/>
    </source>
</evidence>
<evidence type="ECO:0000256" key="6">
    <source>
        <dbReference type="ARBA" id="ARBA00022794"/>
    </source>
</evidence>
<feature type="compositionally biased region" description="Acidic residues" evidence="10">
    <location>
        <begin position="1"/>
        <end position="17"/>
    </location>
</feature>
<evidence type="ECO:0000256" key="1">
    <source>
        <dbReference type="ARBA" id="ARBA00004114"/>
    </source>
</evidence>
<feature type="coiled-coil region" evidence="9">
    <location>
        <begin position="645"/>
        <end position="672"/>
    </location>
</feature>
<dbReference type="EMBL" id="VJMJ01000198">
    <property type="protein sequence ID" value="KAF0727282.1"/>
    <property type="molecule type" value="Genomic_DNA"/>
</dbReference>
<feature type="coiled-coil region" evidence="9">
    <location>
        <begin position="575"/>
        <end position="609"/>
    </location>
</feature>
<evidence type="ECO:0000256" key="2">
    <source>
        <dbReference type="ARBA" id="ARBA00009485"/>
    </source>
</evidence>
<protein>
    <recommendedName>
        <fullName evidence="3">Centrosomal protein of 162 kDa</fullName>
    </recommendedName>
</protein>
<evidence type="ECO:0000256" key="4">
    <source>
        <dbReference type="ARBA" id="ARBA00022490"/>
    </source>
</evidence>
<keyword evidence="12" id="KW-1185">Reference proteome</keyword>
<feature type="coiled-coil region" evidence="9">
    <location>
        <begin position="709"/>
        <end position="825"/>
    </location>
</feature>
<comment type="subcellular location">
    <subcellularLocation>
        <location evidence="1">Cytoplasm</location>
        <location evidence="1">Cytoskeleton</location>
        <location evidence="1">Microtubule organizing center</location>
        <location evidence="1">Centrosome</location>
        <location evidence="1">Centriole</location>
    </subcellularLocation>
</comment>
<accession>A0A6G0WJ64</accession>
<dbReference type="GO" id="GO:0060271">
    <property type="term" value="P:cilium assembly"/>
    <property type="evidence" value="ECO:0007669"/>
    <property type="project" value="TreeGrafter"/>
</dbReference>
<dbReference type="GO" id="GO:0005879">
    <property type="term" value="C:axonemal microtubule"/>
    <property type="evidence" value="ECO:0007669"/>
    <property type="project" value="TreeGrafter"/>
</dbReference>
<comment type="similarity">
    <text evidence="2">Belongs to the CEP162 family.</text>
</comment>
<feature type="compositionally biased region" description="Acidic residues" evidence="10">
    <location>
        <begin position="293"/>
        <end position="302"/>
    </location>
</feature>
<feature type="region of interest" description="Disordered" evidence="10">
    <location>
        <begin position="1"/>
        <end position="203"/>
    </location>
</feature>
<keyword evidence="8" id="KW-0206">Cytoskeleton</keyword>
<evidence type="ECO:0000256" key="8">
    <source>
        <dbReference type="ARBA" id="ARBA00023212"/>
    </source>
</evidence>
<feature type="region of interest" description="Disordered" evidence="10">
    <location>
        <begin position="236"/>
        <end position="268"/>
    </location>
</feature>
<sequence>MSSDEEFERFLEGDSDDEKSAFTKTLKKAKKKTSKKASKTKEAKTPAIDLDDSADPYNFDMNPPRSSSDDDEKEQLQVKKDKKKEKENRTKEAPKKQSLEDRMAEILKRHGSALAETFAKPQEELSVVPDIKELPKDDEIEVKEAKQEEDASEKSDSYSDSLGMESADFEVGGYAKKTASEKAPTSTPVESKKAPTSSQIESIESSFTLNKTAIEQAPPAAEGFRYASNKSYALENESDDDELIQTSHVKESVLSPPQTNLVPQKADAPFKSDFEKMKELFSLPTELDKADESAYDEDDFEEEHAAPTSDVKSTQKIGPDMYDDDEFEDSDQPPPSPPPSPPPPPPLDLEIISPPMSPGPPPPPPDFELPPSTNLDPAEKSSLPNPETTITSDLKTSMSFLDESFEFNYDLRSKVETIEPPSSNTKHDRTDDVPISAVHEDKNEIVTSTFISKDEGMPYSRSEGSVTVAPKTSQQEFGGADMEGPNPTRIQEVAPFAIQDVSTTSEGNYKMQQGPPPVATRTSIHLNLESHESAAQNPIIAKFHSLQNQLNRSSIGPSESSDSFAQAFERDKYIIRAFSNKENEMKLQLQAAQREILGLRHQVEALSTEQEVHTLSDARLLGKYVQPTSGVQMTNQAWDSMRKEIETQEALIQGYQVENERLMRQLKEVKRDLQYDVHLNNQQLQATIKDLKHQLDTAPSVSSWNLEAQLRADARILSLEEDLHRLQEDRALREKELKQELESVKKAKIDLECRIAGVHMETLHAENEAYESLKARSEAQLREAQDKILSLESKLEWYIQNQRFIDEQDALVKQQQQTISDLKEQLESKPKRMGNKMHRAPADIRRIQALEAQLKEMETAMRKRHPDSLVNLILASKPSPNESKANEQAQLEIQRLKTQIQEMERAHEVKLTKFRQQHERVIQELKEASKPKAQSETTDEGRIRAFYQNKIKELEKKLESLKPPSSESRADKAKIEMEAMEQRHRQREAALQLQLDESENARRMLIEAINSSASNETQVIQPPKMQPAILESLPPPPPLPSSLGDSKLENEVTKLQELMQELKQTHEKAMVDAKALWQDEFLHLSDRFTKAQLEAQTYAQIAARVPHLEEKIQSLTRQLEIPNTPSMLQYQALDMQIQTLQQKHALREAELKVLLQQATQSSKVEVLKLQQQHERAMTTKNEEIRSFQAQTTCYENFKNFDKSQDLSSLTSVNSTVDSSSSSSPSIVKMAFVSFFSGAGYFGVSALSGSNSRYDFLLLCLRT</sequence>
<dbReference type="PANTHER" id="PTHR34031:SF1">
    <property type="entry name" value="CENTROSOMAL PROTEIN OF 162 KDA"/>
    <property type="match status" value="1"/>
</dbReference>
<feature type="compositionally biased region" description="Pro residues" evidence="10">
    <location>
        <begin position="332"/>
        <end position="347"/>
    </location>
</feature>
<reference evidence="11 12" key="1">
    <citation type="submission" date="2019-07" db="EMBL/GenBank/DDBJ databases">
        <title>Genomics analysis of Aphanomyces spp. identifies a new class of oomycete effector associated with host adaptation.</title>
        <authorList>
            <person name="Gaulin E."/>
        </authorList>
    </citation>
    <scope>NUCLEOTIDE SEQUENCE [LARGE SCALE GENOMIC DNA]</scope>
    <source>
        <strain evidence="11 12">ATCC 201684</strain>
    </source>
</reference>
<feature type="coiled-coil region" evidence="9">
    <location>
        <begin position="1045"/>
        <end position="1072"/>
    </location>
</feature>
<name>A0A6G0WJ64_9STRA</name>
<dbReference type="PANTHER" id="PTHR34031">
    <property type="entry name" value="CENTROSOMAL PROTEIN OF 162 KDA"/>
    <property type="match status" value="1"/>
</dbReference>
<gene>
    <name evidence="11" type="ORF">Ae201684_014544</name>
</gene>
<evidence type="ECO:0000256" key="7">
    <source>
        <dbReference type="ARBA" id="ARBA00023054"/>
    </source>
</evidence>
<keyword evidence="4" id="KW-0963">Cytoplasm</keyword>
<comment type="caution">
    <text evidence="11">The sequence shown here is derived from an EMBL/GenBank/DDBJ whole genome shotgun (WGS) entry which is preliminary data.</text>
</comment>
<keyword evidence="6" id="KW-0970">Cilium biogenesis/degradation</keyword>
<dbReference type="AlphaFoldDB" id="A0A6G0WJ64"/>
<feature type="coiled-coil region" evidence="9">
    <location>
        <begin position="1098"/>
        <end position="1157"/>
    </location>
</feature>
<feature type="coiled-coil region" evidence="9">
    <location>
        <begin position="886"/>
        <end position="913"/>
    </location>
</feature>
<feature type="coiled-coil region" evidence="9">
    <location>
        <begin position="970"/>
        <end position="1001"/>
    </location>
</feature>
<evidence type="ECO:0000256" key="10">
    <source>
        <dbReference type="SAM" id="MobiDB-lite"/>
    </source>
</evidence>
<feature type="compositionally biased region" description="Polar residues" evidence="10">
    <location>
        <begin position="382"/>
        <end position="394"/>
    </location>
</feature>